<keyword evidence="3" id="KW-1185">Reference proteome</keyword>
<protein>
    <recommendedName>
        <fullName evidence="4">BZIP domain-containing protein</fullName>
    </recommendedName>
</protein>
<evidence type="ECO:0000256" key="1">
    <source>
        <dbReference type="SAM" id="Coils"/>
    </source>
</evidence>
<name>A0A8T1VJP4_9STRA</name>
<comment type="caution">
    <text evidence="2">The sequence shown here is derived from an EMBL/GenBank/DDBJ whole genome shotgun (WGS) entry which is preliminary data.</text>
</comment>
<gene>
    <name evidence="2" type="ORF">PHYBOEH_011815</name>
</gene>
<dbReference type="OrthoDB" id="122360at2759"/>
<accession>A0A8T1VJP4</accession>
<dbReference type="AlphaFoldDB" id="A0A8T1VJP4"/>
<organism evidence="2 3">
    <name type="scientific">Phytophthora boehmeriae</name>
    <dbReference type="NCBI Taxonomy" id="109152"/>
    <lineage>
        <taxon>Eukaryota</taxon>
        <taxon>Sar</taxon>
        <taxon>Stramenopiles</taxon>
        <taxon>Oomycota</taxon>
        <taxon>Peronosporomycetes</taxon>
        <taxon>Peronosporales</taxon>
        <taxon>Peronosporaceae</taxon>
        <taxon>Phytophthora</taxon>
    </lineage>
</organism>
<dbReference type="Proteomes" id="UP000693981">
    <property type="component" value="Unassembled WGS sequence"/>
</dbReference>
<proteinExistence type="predicted"/>
<evidence type="ECO:0000313" key="3">
    <source>
        <dbReference type="Proteomes" id="UP000693981"/>
    </source>
</evidence>
<dbReference type="EMBL" id="JAGDFL010000927">
    <property type="protein sequence ID" value="KAG7379654.1"/>
    <property type="molecule type" value="Genomic_DNA"/>
</dbReference>
<evidence type="ECO:0000313" key="2">
    <source>
        <dbReference type="EMBL" id="KAG7379654.1"/>
    </source>
</evidence>
<evidence type="ECO:0008006" key="4">
    <source>
        <dbReference type="Google" id="ProtNLM"/>
    </source>
</evidence>
<feature type="coiled-coil region" evidence="1">
    <location>
        <begin position="55"/>
        <end position="146"/>
    </location>
</feature>
<keyword evidence="1" id="KW-0175">Coiled coil</keyword>
<reference evidence="2" key="1">
    <citation type="submission" date="2021-02" db="EMBL/GenBank/DDBJ databases">
        <authorList>
            <person name="Palmer J.M."/>
        </authorList>
    </citation>
    <scope>NUCLEOTIDE SEQUENCE</scope>
    <source>
        <strain evidence="2">SCRP23</strain>
    </source>
</reference>
<sequence length="411" mass="47127">MTSVSAINDLFLDPSLTITTSIQCDTVLGEVPGWTEEDAKKWKKEQHRANMVAFRLKKKQKKQKLKGEHRRLEKEMEELSKRVHDVAAKREVSGVEGVSRALQELVVEREALSKQNLALREEITRHQELQKALMETEEETEAATLLPSDEKDGWRVHFPTDAPSFHFYPYTQDEYEAEMQSFDEELSSSVAKMSLVGTFLGWNVYRAPLTVSQTDGTSILARARFSKRLRCPLDVHLQVSATKQKDLSPVIVTPIGWGLKDRPAINTQMLQQFDQDSFLFVHNIPGEVNLRYLFQLRRAEWKLLNGRRKLTFSMNIVDSDANRRSREAEGPQDNVEWFTEGGLHVSLMEVDDNFIDVVSDHWVSCRSALHAEHMMVQWAQVAIWWEQKTVPSSLLVGRSSEVFDDSEAVVV</sequence>